<keyword evidence="5" id="KW-1185">Reference proteome</keyword>
<sequence length="710" mass="82443">MKFAKYILLGIVIALVTAGCGERESAADHELGFDAFVPQYNASVNQWLSDQIRAIDQQLEQVRSELEKSQDAAARQMFEDKLADLENELNKHQRRLDHGEYFSFKSLEDLPAGLVWEDGMDNPEIGDPRAQKGGVFRNYIPNFPETLRPFGKNSNHAFRGSLYDEIGMGLVGLHPITNKFIPALAKEWALGADGRTVFYRLDPDARYSNGEKVRAKDFMVACYIRLSDNVSAPFQKQYYRAQIANVTVYSEDTLSISLPEKKPLLPLYANLSPAPPGFYKEYGPDYAERYQWKVEPTTGAYTALPEDVKKGKSISLTRVKDWWAKDKKFYKYSNNVDRIHYQVVREPSKAFELFRVGELDTFSLGEPSYWYDKMEIPEYFNGYIVKAQFYNVYPRVPRGFYLNAYDSKLADINVRRGIAHAMNFQKVNTILFRGDAERAQQFSEGFDEFTNPNIKAREYSIEKAREYFAEAGYTRSDNEGYLINNQGQRLEVEFSWATSIPLWNQMMALLSEDAKKAGLKMLLDGQQPSVNFKKLLEKRHQVGFLGWGVSPPFPRYFQFFHSSTAFDEKGNPKQQTNNMTLYTSEKLDELTKTERNATDLDILKKASWEIQQIVHDQVLYIPGLMTTYSRMAYWDWIKWPQTKLYEFSSPKVYYPVENYLYWIDPKAKERVLEARRKRAVLEEKNYVFDLYRDGVPPLEELEKRKSRAVK</sequence>
<feature type="coiled-coil region" evidence="2">
    <location>
        <begin position="45"/>
        <end position="95"/>
    </location>
</feature>
<dbReference type="PANTHER" id="PTHR30290">
    <property type="entry name" value="PERIPLASMIC BINDING COMPONENT OF ABC TRANSPORTER"/>
    <property type="match status" value="1"/>
</dbReference>
<protein>
    <submittedName>
        <fullName evidence="4">Extracellular solute-binding protein</fullName>
    </submittedName>
</protein>
<dbReference type="Proteomes" id="UP001597297">
    <property type="component" value="Unassembled WGS sequence"/>
</dbReference>
<dbReference type="CDD" id="cd08497">
    <property type="entry name" value="MbnE-like"/>
    <property type="match status" value="1"/>
</dbReference>
<dbReference type="Gene3D" id="3.10.105.10">
    <property type="entry name" value="Dipeptide-binding Protein, Domain 3"/>
    <property type="match status" value="1"/>
</dbReference>
<dbReference type="EMBL" id="JBHUJC010000043">
    <property type="protein sequence ID" value="MFD2277690.1"/>
    <property type="molecule type" value="Genomic_DNA"/>
</dbReference>
<accession>A0ABW5E9M6</accession>
<dbReference type="SUPFAM" id="SSF53850">
    <property type="entry name" value="Periplasmic binding protein-like II"/>
    <property type="match status" value="1"/>
</dbReference>
<dbReference type="InterPro" id="IPR000914">
    <property type="entry name" value="SBP_5_dom"/>
</dbReference>
<evidence type="ECO:0000313" key="5">
    <source>
        <dbReference type="Proteomes" id="UP001597297"/>
    </source>
</evidence>
<dbReference type="InterPro" id="IPR039424">
    <property type="entry name" value="SBP_5"/>
</dbReference>
<evidence type="ECO:0000259" key="3">
    <source>
        <dbReference type="Pfam" id="PF00496"/>
    </source>
</evidence>
<reference evidence="5" key="1">
    <citation type="journal article" date="2019" name="Int. J. Syst. Evol. Microbiol.">
        <title>The Global Catalogue of Microorganisms (GCM) 10K type strain sequencing project: providing services to taxonomists for standard genome sequencing and annotation.</title>
        <authorList>
            <consortium name="The Broad Institute Genomics Platform"/>
            <consortium name="The Broad Institute Genome Sequencing Center for Infectious Disease"/>
            <person name="Wu L."/>
            <person name="Ma J."/>
        </authorList>
    </citation>
    <scope>NUCLEOTIDE SEQUENCE [LARGE SCALE GENOMIC DNA]</scope>
    <source>
        <strain evidence="5">JCM 16545</strain>
    </source>
</reference>
<proteinExistence type="predicted"/>
<evidence type="ECO:0000256" key="2">
    <source>
        <dbReference type="SAM" id="Coils"/>
    </source>
</evidence>
<name>A0ABW5E9M6_9BACT</name>
<dbReference type="PROSITE" id="PS51257">
    <property type="entry name" value="PROKAR_LIPOPROTEIN"/>
    <property type="match status" value="1"/>
</dbReference>
<dbReference type="RefSeq" id="WP_377093583.1">
    <property type="nucleotide sequence ID" value="NZ_JBHSJM010000001.1"/>
</dbReference>
<keyword evidence="1" id="KW-0732">Signal</keyword>
<organism evidence="4 5">
    <name type="scientific">Rubritalea spongiae</name>
    <dbReference type="NCBI Taxonomy" id="430797"/>
    <lineage>
        <taxon>Bacteria</taxon>
        <taxon>Pseudomonadati</taxon>
        <taxon>Verrucomicrobiota</taxon>
        <taxon>Verrucomicrobiia</taxon>
        <taxon>Verrucomicrobiales</taxon>
        <taxon>Rubritaleaceae</taxon>
        <taxon>Rubritalea</taxon>
    </lineage>
</organism>
<comment type="caution">
    <text evidence="4">The sequence shown here is derived from an EMBL/GenBank/DDBJ whole genome shotgun (WGS) entry which is preliminary data.</text>
</comment>
<evidence type="ECO:0000313" key="4">
    <source>
        <dbReference type="EMBL" id="MFD2277690.1"/>
    </source>
</evidence>
<evidence type="ECO:0000256" key="1">
    <source>
        <dbReference type="ARBA" id="ARBA00022729"/>
    </source>
</evidence>
<feature type="domain" description="Solute-binding protein family 5" evidence="3">
    <location>
        <begin position="179"/>
        <end position="558"/>
    </location>
</feature>
<dbReference type="PANTHER" id="PTHR30290:SF64">
    <property type="entry name" value="ABC TRANSPORTER PERIPLASMIC BINDING PROTEIN"/>
    <property type="match status" value="1"/>
</dbReference>
<gene>
    <name evidence="4" type="ORF">ACFSQZ_14575</name>
</gene>
<keyword evidence="2" id="KW-0175">Coiled coil</keyword>
<dbReference type="Pfam" id="PF00496">
    <property type="entry name" value="SBP_bac_5"/>
    <property type="match status" value="1"/>
</dbReference>
<dbReference type="Gene3D" id="3.40.190.10">
    <property type="entry name" value="Periplasmic binding protein-like II"/>
    <property type="match status" value="1"/>
</dbReference>